<proteinExistence type="predicted"/>
<feature type="compositionally biased region" description="Basic residues" evidence="1">
    <location>
        <begin position="57"/>
        <end position="79"/>
    </location>
</feature>
<keyword evidence="2" id="KW-1133">Transmembrane helix</keyword>
<feature type="compositionally biased region" description="Pro residues" evidence="1">
    <location>
        <begin position="136"/>
        <end position="146"/>
    </location>
</feature>
<dbReference type="Proteomes" id="UP001497516">
    <property type="component" value="Chromosome 4"/>
</dbReference>
<reference evidence="3 4" key="1">
    <citation type="submission" date="2024-04" db="EMBL/GenBank/DDBJ databases">
        <authorList>
            <person name="Fracassetti M."/>
        </authorList>
    </citation>
    <scope>NUCLEOTIDE SEQUENCE [LARGE SCALE GENOMIC DNA]</scope>
</reference>
<evidence type="ECO:0000313" key="4">
    <source>
        <dbReference type="Proteomes" id="UP001497516"/>
    </source>
</evidence>
<dbReference type="PANTHER" id="PTHR33429">
    <property type="entry name" value="OS02G0708000 PROTEIN-RELATED"/>
    <property type="match status" value="1"/>
</dbReference>
<keyword evidence="4" id="KW-1185">Reference proteome</keyword>
<dbReference type="PANTHER" id="PTHR33429:SF7">
    <property type="entry name" value="OS02G0708000 PROTEIN"/>
    <property type="match status" value="1"/>
</dbReference>
<feature type="transmembrane region" description="Helical" evidence="2">
    <location>
        <begin position="31"/>
        <end position="54"/>
    </location>
</feature>
<accession>A0AAV2ECJ3</accession>
<keyword evidence="2" id="KW-0472">Membrane</keyword>
<keyword evidence="2" id="KW-0812">Transmembrane</keyword>
<feature type="region of interest" description="Disordered" evidence="1">
    <location>
        <begin position="57"/>
        <end position="202"/>
    </location>
</feature>
<organism evidence="3 4">
    <name type="scientific">Linum trigynum</name>
    <dbReference type="NCBI Taxonomy" id="586398"/>
    <lineage>
        <taxon>Eukaryota</taxon>
        <taxon>Viridiplantae</taxon>
        <taxon>Streptophyta</taxon>
        <taxon>Embryophyta</taxon>
        <taxon>Tracheophyta</taxon>
        <taxon>Spermatophyta</taxon>
        <taxon>Magnoliopsida</taxon>
        <taxon>eudicotyledons</taxon>
        <taxon>Gunneridae</taxon>
        <taxon>Pentapetalae</taxon>
        <taxon>rosids</taxon>
        <taxon>fabids</taxon>
        <taxon>Malpighiales</taxon>
        <taxon>Linaceae</taxon>
        <taxon>Linum</taxon>
    </lineage>
</organism>
<sequence>MATLPQQYAEQQQPPPPAIAYPDTAHSNGSFGTVFIVLAVIIVVSAVACCLGRVCSKSKHGGKEHKQGKKKKDKNKHQNSKVGQSDDIEFGFDKGGGGGFPPMGRPVLGKREGPNGPHFKQPSAAAESNHNGPYFPYGPPLPPPPANHQQSVHRGGVNGMTTMNGGGHQQKNGYGGGNHNTDFKGYGRYPTMEFHDGEPPRR</sequence>
<protein>
    <submittedName>
        <fullName evidence="3">Uncharacterized protein</fullName>
    </submittedName>
</protein>
<evidence type="ECO:0000313" key="3">
    <source>
        <dbReference type="EMBL" id="CAL1383417.1"/>
    </source>
</evidence>
<name>A0AAV2ECJ3_9ROSI</name>
<feature type="compositionally biased region" description="Gly residues" evidence="1">
    <location>
        <begin position="164"/>
        <end position="178"/>
    </location>
</feature>
<dbReference type="EMBL" id="OZ034817">
    <property type="protein sequence ID" value="CAL1383417.1"/>
    <property type="molecule type" value="Genomic_DNA"/>
</dbReference>
<gene>
    <name evidence="3" type="ORF">LTRI10_LOCUS24695</name>
</gene>
<dbReference type="AlphaFoldDB" id="A0AAV2ECJ3"/>
<feature type="compositionally biased region" description="Low complexity" evidence="1">
    <location>
        <begin position="1"/>
        <end position="12"/>
    </location>
</feature>
<feature type="compositionally biased region" description="Basic and acidic residues" evidence="1">
    <location>
        <begin position="193"/>
        <end position="202"/>
    </location>
</feature>
<evidence type="ECO:0000256" key="2">
    <source>
        <dbReference type="SAM" id="Phobius"/>
    </source>
</evidence>
<feature type="region of interest" description="Disordered" evidence="1">
    <location>
        <begin position="1"/>
        <end position="22"/>
    </location>
</feature>
<evidence type="ECO:0000256" key="1">
    <source>
        <dbReference type="SAM" id="MobiDB-lite"/>
    </source>
</evidence>